<evidence type="ECO:0000313" key="6">
    <source>
        <dbReference type="Proteomes" id="UP001231189"/>
    </source>
</evidence>
<dbReference type="InterPro" id="IPR024337">
    <property type="entry name" value="tRNA_splic_suSen54"/>
</dbReference>
<dbReference type="Pfam" id="PF12928">
    <property type="entry name" value="tRNA_int_end_N2"/>
    <property type="match status" value="1"/>
</dbReference>
<dbReference type="Proteomes" id="UP001231189">
    <property type="component" value="Unassembled WGS sequence"/>
</dbReference>
<comment type="similarity">
    <text evidence="1">Belongs to the SEN54 family.</text>
</comment>
<protein>
    <recommendedName>
        <fullName evidence="4">tRNA-splicing endonuclease subunit Sen54 N-terminal domain-containing protein</fullName>
    </recommendedName>
</protein>
<dbReference type="GO" id="GO:0000379">
    <property type="term" value="P:tRNA-type intron splice site recognition and cleavage"/>
    <property type="evidence" value="ECO:0007669"/>
    <property type="project" value="TreeGrafter"/>
</dbReference>
<dbReference type="PANTHER" id="PTHR21027">
    <property type="entry name" value="TRNA-SPLICING ENDONUCLEASE SUBUNIT SEN54"/>
    <property type="match status" value="1"/>
</dbReference>
<keyword evidence="6" id="KW-1185">Reference proteome</keyword>
<comment type="caution">
    <text evidence="5">The sequence shown here is derived from an EMBL/GenBank/DDBJ whole genome shotgun (WGS) entry which is preliminary data.</text>
</comment>
<dbReference type="InterPro" id="IPR024336">
    <property type="entry name" value="tRNA_splic_suSen54_N"/>
</dbReference>
<name>A0AAD8T382_LOLMU</name>
<organism evidence="5 6">
    <name type="scientific">Lolium multiflorum</name>
    <name type="common">Italian ryegrass</name>
    <name type="synonym">Lolium perenne subsp. multiflorum</name>
    <dbReference type="NCBI Taxonomy" id="4521"/>
    <lineage>
        <taxon>Eukaryota</taxon>
        <taxon>Viridiplantae</taxon>
        <taxon>Streptophyta</taxon>
        <taxon>Embryophyta</taxon>
        <taxon>Tracheophyta</taxon>
        <taxon>Spermatophyta</taxon>
        <taxon>Magnoliopsida</taxon>
        <taxon>Liliopsida</taxon>
        <taxon>Poales</taxon>
        <taxon>Poaceae</taxon>
        <taxon>BOP clade</taxon>
        <taxon>Pooideae</taxon>
        <taxon>Poodae</taxon>
        <taxon>Poeae</taxon>
        <taxon>Poeae Chloroplast Group 2 (Poeae type)</taxon>
        <taxon>Loliodinae</taxon>
        <taxon>Loliinae</taxon>
        <taxon>Lolium</taxon>
    </lineage>
</organism>
<sequence>MAAAPRDRRRRGRAPGAASAAAAEDDGEEHHLNPFLSDEAPSSSRIQFRNVASRARWVEEAGEAGVLDSKGKLWLTTGVTRAGKLYYNVEEIGYATCSIKCPKNVAWLFAL</sequence>
<evidence type="ECO:0000259" key="4">
    <source>
        <dbReference type="Pfam" id="PF12928"/>
    </source>
</evidence>
<evidence type="ECO:0000256" key="2">
    <source>
        <dbReference type="ARBA" id="ARBA00022694"/>
    </source>
</evidence>
<accession>A0AAD8T382</accession>
<proteinExistence type="inferred from homology"/>
<feature type="domain" description="tRNA-splicing endonuclease subunit Sen54 N-terminal" evidence="4">
    <location>
        <begin position="42"/>
        <end position="92"/>
    </location>
</feature>
<dbReference type="PANTHER" id="PTHR21027:SF1">
    <property type="entry name" value="TRNA-SPLICING ENDONUCLEASE SUBUNIT SEN54"/>
    <property type="match status" value="1"/>
</dbReference>
<gene>
    <name evidence="5" type="ORF">QYE76_056382</name>
</gene>
<evidence type="ECO:0000313" key="5">
    <source>
        <dbReference type="EMBL" id="KAK1668223.1"/>
    </source>
</evidence>
<dbReference type="AlphaFoldDB" id="A0AAD8T382"/>
<dbReference type="GO" id="GO:0000214">
    <property type="term" value="C:tRNA-intron endonuclease complex"/>
    <property type="evidence" value="ECO:0007669"/>
    <property type="project" value="TreeGrafter"/>
</dbReference>
<feature type="region of interest" description="Disordered" evidence="3">
    <location>
        <begin position="1"/>
        <end position="42"/>
    </location>
</feature>
<evidence type="ECO:0000256" key="1">
    <source>
        <dbReference type="ARBA" id="ARBA00005736"/>
    </source>
</evidence>
<keyword evidence="2" id="KW-0819">tRNA processing</keyword>
<reference evidence="5" key="1">
    <citation type="submission" date="2023-07" db="EMBL/GenBank/DDBJ databases">
        <title>A chromosome-level genome assembly of Lolium multiflorum.</title>
        <authorList>
            <person name="Chen Y."/>
            <person name="Copetti D."/>
            <person name="Kolliker R."/>
            <person name="Studer B."/>
        </authorList>
    </citation>
    <scope>NUCLEOTIDE SEQUENCE</scope>
    <source>
        <strain evidence="5">02402/16</strain>
        <tissue evidence="5">Leaf</tissue>
    </source>
</reference>
<dbReference type="EMBL" id="JAUUTY010000003">
    <property type="protein sequence ID" value="KAK1668223.1"/>
    <property type="molecule type" value="Genomic_DNA"/>
</dbReference>
<evidence type="ECO:0000256" key="3">
    <source>
        <dbReference type="SAM" id="MobiDB-lite"/>
    </source>
</evidence>